<dbReference type="RefSeq" id="WP_377414974.1">
    <property type="nucleotide sequence ID" value="NZ_JBHSRS010000084.1"/>
</dbReference>
<dbReference type="PANTHER" id="PTHR30399">
    <property type="entry name" value="UNCHARACTERIZED PROTEIN YGJP"/>
    <property type="match status" value="1"/>
</dbReference>
<dbReference type="Pfam" id="PF01863">
    <property type="entry name" value="YgjP-like"/>
    <property type="match status" value="1"/>
</dbReference>
<keyword evidence="3" id="KW-1185">Reference proteome</keyword>
<comment type="caution">
    <text evidence="2">The sequence shown here is derived from an EMBL/GenBank/DDBJ whole genome shotgun (WGS) entry which is preliminary data.</text>
</comment>
<evidence type="ECO:0000313" key="2">
    <source>
        <dbReference type="EMBL" id="MFC6284441.1"/>
    </source>
</evidence>
<dbReference type="InterPro" id="IPR053136">
    <property type="entry name" value="UTP_pyrophosphatase-like"/>
</dbReference>
<dbReference type="EMBL" id="JBHSRS010000084">
    <property type="protein sequence ID" value="MFC6284441.1"/>
    <property type="molecule type" value="Genomic_DNA"/>
</dbReference>
<gene>
    <name evidence="2" type="ORF">ACFQND_24725</name>
</gene>
<protein>
    <submittedName>
        <fullName evidence="2">YgjP-like metallopeptidase domain-containing protein</fullName>
    </submittedName>
</protein>
<dbReference type="Proteomes" id="UP001596270">
    <property type="component" value="Unassembled WGS sequence"/>
</dbReference>
<organism evidence="2 3">
    <name type="scientific">Polaromonas aquatica</name>
    <dbReference type="NCBI Taxonomy" id="332657"/>
    <lineage>
        <taxon>Bacteria</taxon>
        <taxon>Pseudomonadati</taxon>
        <taxon>Pseudomonadota</taxon>
        <taxon>Betaproteobacteria</taxon>
        <taxon>Burkholderiales</taxon>
        <taxon>Comamonadaceae</taxon>
        <taxon>Polaromonas</taxon>
    </lineage>
</organism>
<evidence type="ECO:0000313" key="3">
    <source>
        <dbReference type="Proteomes" id="UP001596270"/>
    </source>
</evidence>
<dbReference type="Gene3D" id="3.30.2010.10">
    <property type="entry name" value="Metalloproteases ('zincins'), catalytic domain"/>
    <property type="match status" value="1"/>
</dbReference>
<dbReference type="InterPro" id="IPR002725">
    <property type="entry name" value="YgjP-like_metallopeptidase"/>
</dbReference>
<feature type="domain" description="YgjP-like metallopeptidase" evidence="1">
    <location>
        <begin position="93"/>
        <end position="151"/>
    </location>
</feature>
<proteinExistence type="predicted"/>
<sequence>MKYLTGYPESLKAQVQQLQAEDRLGDMLLKKYPHGHGVRTDKALYDYVMALKDKFLRSSEPLSKIAFDSKLHVIANALGTHTTVSRVQGNKLKAKREIRVATLFREVPEEFLRMITVHELAHIKEKAHDKAFYQLCTHMEPRYHQYEFDLRVYLTHVDAAGKLDWPART</sequence>
<evidence type="ECO:0000259" key="1">
    <source>
        <dbReference type="Pfam" id="PF01863"/>
    </source>
</evidence>
<accession>A0ABW1U3D0</accession>
<dbReference type="PANTHER" id="PTHR30399:SF1">
    <property type="entry name" value="UTP PYROPHOSPHATASE"/>
    <property type="match status" value="1"/>
</dbReference>
<name>A0ABW1U3D0_9BURK</name>
<reference evidence="3" key="1">
    <citation type="journal article" date="2019" name="Int. J. Syst. Evol. Microbiol.">
        <title>The Global Catalogue of Microorganisms (GCM) 10K type strain sequencing project: providing services to taxonomists for standard genome sequencing and annotation.</title>
        <authorList>
            <consortium name="The Broad Institute Genomics Platform"/>
            <consortium name="The Broad Institute Genome Sequencing Center for Infectious Disease"/>
            <person name="Wu L."/>
            <person name="Ma J."/>
        </authorList>
    </citation>
    <scope>NUCLEOTIDE SEQUENCE [LARGE SCALE GENOMIC DNA]</scope>
    <source>
        <strain evidence="3">CCUG 39402</strain>
    </source>
</reference>